<dbReference type="RefSeq" id="WP_007018882.1">
    <property type="nucleotide sequence ID" value="NZ_CH724119.1"/>
</dbReference>
<evidence type="ECO:0000313" key="2">
    <source>
        <dbReference type="Proteomes" id="UP000004263"/>
    </source>
</evidence>
<protein>
    <submittedName>
        <fullName evidence="1">Uncharacterized protein</fullName>
    </submittedName>
</protein>
<dbReference type="AlphaFoldDB" id="Q1N056"/>
<accession>Q1N056</accession>
<evidence type="ECO:0000313" key="1">
    <source>
        <dbReference type="EMBL" id="EAT11661.1"/>
    </source>
</evidence>
<gene>
    <name evidence="1" type="ORF">RED65_08229</name>
</gene>
<organism evidence="1 2">
    <name type="scientific">Bermanella marisrubri</name>
    <dbReference type="NCBI Taxonomy" id="207949"/>
    <lineage>
        <taxon>Bacteria</taxon>
        <taxon>Pseudomonadati</taxon>
        <taxon>Pseudomonadota</taxon>
        <taxon>Gammaproteobacteria</taxon>
        <taxon>Oceanospirillales</taxon>
        <taxon>Oceanospirillaceae</taxon>
        <taxon>Bermanella</taxon>
    </lineage>
</organism>
<comment type="caution">
    <text evidence="1">The sequence shown here is derived from an EMBL/GenBank/DDBJ whole genome shotgun (WGS) entry which is preliminary data.</text>
</comment>
<sequence>MNRIQLFAVFIVCLGTAALYFSHDNNALEGNQHANSQQGDNTSLKTARIEADVYAEE</sequence>
<dbReference type="HOGENOM" id="CLU_2987408_0_0_6"/>
<proteinExistence type="predicted"/>
<keyword evidence="2" id="KW-1185">Reference proteome</keyword>
<dbReference type="Proteomes" id="UP000004263">
    <property type="component" value="Unassembled WGS sequence"/>
</dbReference>
<dbReference type="EMBL" id="AAQH01000015">
    <property type="protein sequence ID" value="EAT11661.1"/>
    <property type="molecule type" value="Genomic_DNA"/>
</dbReference>
<reference evidence="1 2" key="1">
    <citation type="submission" date="2006-03" db="EMBL/GenBank/DDBJ databases">
        <authorList>
            <person name="Pinhassi J."/>
            <person name="Pedros-Alio C."/>
            <person name="Ferriera S."/>
            <person name="Johnson J."/>
            <person name="Kravitz S."/>
            <person name="Halpern A."/>
            <person name="Remington K."/>
            <person name="Beeson K."/>
            <person name="Tran B."/>
            <person name="Rogers Y.-H."/>
            <person name="Friedman R."/>
            <person name="Venter J.C."/>
        </authorList>
    </citation>
    <scope>NUCLEOTIDE SEQUENCE [LARGE SCALE GENOMIC DNA]</scope>
    <source>
        <strain evidence="1 2">RED65</strain>
    </source>
</reference>
<name>Q1N056_9GAMM</name>